<evidence type="ECO:0000313" key="2">
    <source>
        <dbReference type="EMBL" id="AEB94278.1"/>
    </source>
</evidence>
<dbReference type="eggNOG" id="arCOG05990">
    <property type="taxonomic scope" value="Archaea"/>
</dbReference>
<dbReference type="Pfam" id="PF08240">
    <property type="entry name" value="ADH_N"/>
    <property type="match status" value="1"/>
</dbReference>
<organism evidence="2 3">
    <name type="scientific">Metallosphaera cuprina (strain Ar-4)</name>
    <dbReference type="NCBI Taxonomy" id="1006006"/>
    <lineage>
        <taxon>Archaea</taxon>
        <taxon>Thermoproteota</taxon>
        <taxon>Thermoprotei</taxon>
        <taxon>Sulfolobales</taxon>
        <taxon>Sulfolobaceae</taxon>
        <taxon>Metallosphaera</taxon>
    </lineage>
</organism>
<keyword evidence="3" id="KW-1185">Reference proteome</keyword>
<dbReference type="EMBL" id="CP002656">
    <property type="protein sequence ID" value="AEB94278.1"/>
    <property type="molecule type" value="Genomic_DNA"/>
</dbReference>
<dbReference type="InterPro" id="IPR011032">
    <property type="entry name" value="GroES-like_sf"/>
</dbReference>
<evidence type="ECO:0000313" key="3">
    <source>
        <dbReference type="Proteomes" id="UP000007812"/>
    </source>
</evidence>
<evidence type="ECO:0000259" key="1">
    <source>
        <dbReference type="Pfam" id="PF08240"/>
    </source>
</evidence>
<dbReference type="PATRIC" id="fig|1006006.8.peg.170"/>
<proteinExistence type="predicted"/>
<dbReference type="Proteomes" id="UP000007812">
    <property type="component" value="Chromosome"/>
</dbReference>
<dbReference type="SUPFAM" id="SSF50129">
    <property type="entry name" value="GroES-like"/>
    <property type="match status" value="1"/>
</dbReference>
<dbReference type="AlphaFoldDB" id="F4FYF9"/>
<dbReference type="HOGENOM" id="CLU_978659_0_0_2"/>
<dbReference type="Gene3D" id="3.90.180.10">
    <property type="entry name" value="Medium-chain alcohol dehydrogenases, catalytic domain"/>
    <property type="match status" value="1"/>
</dbReference>
<reference evidence="2 3" key="1">
    <citation type="journal article" date="2011" name="J. Bacteriol.">
        <title>Complete genome sequence of Metallosphaera cuprina, a metal sulfide-oxidizing archaeon from a hot spring.</title>
        <authorList>
            <person name="Liu L.J."/>
            <person name="You X.Y."/>
            <person name="Zheng H."/>
            <person name="Wang S."/>
            <person name="Jiang C.Y."/>
            <person name="Liu S.J."/>
        </authorList>
    </citation>
    <scope>NUCLEOTIDE SEQUENCE [LARGE SCALE GENOMIC DNA]</scope>
    <source>
        <strain evidence="2 3">Ar-4</strain>
    </source>
</reference>
<dbReference type="GeneID" id="10492364"/>
<accession>F4FYF9</accession>
<dbReference type="STRING" id="1006006.Mcup_0169"/>
<dbReference type="RefSeq" id="WP_013736778.1">
    <property type="nucleotide sequence ID" value="NC_015435.1"/>
</dbReference>
<gene>
    <name evidence="2" type="ordered locus">Mcup_0169</name>
</gene>
<dbReference type="OrthoDB" id="42836at2157"/>
<feature type="domain" description="Alcohol dehydrogenase-like N-terminal" evidence="1">
    <location>
        <begin position="41"/>
        <end position="114"/>
    </location>
</feature>
<protein>
    <submittedName>
        <fullName evidence="2">Alcohol dehydrogenase</fullName>
    </submittedName>
</protein>
<name>F4FYF9_METCR</name>
<dbReference type="KEGG" id="mcn:Mcup_0169"/>
<sequence>MKSIVFNQGIIIADVPEIPVGRDMVEITPEKVLLDGIENGIYLGLLWVKPNLILGGVGIGKVRDVGVEVDQSLIGKRVLVMPYSRSRGGIGTEIDGVLAETSVIPQDCTIPLPEDDKETSLLLPYISLTLDIMDIIKGGESLLIGQGLIGNLLMKLADTNIDSIPDDMLTVNRKEIQSKKWDYIIISSMRGWARHVAGKLVKGDGKIIIPKFLNSWPPYLPHNSILIPPRVRSDSFDVVKRLDGILKNLIGKSDNAIASVPTVKPGIIVDVRKSLGL</sequence>
<dbReference type="InterPro" id="IPR013154">
    <property type="entry name" value="ADH-like_N"/>
</dbReference>